<feature type="non-terminal residue" evidence="1">
    <location>
        <position position="1"/>
    </location>
</feature>
<proteinExistence type="predicted"/>
<evidence type="ECO:0000313" key="1">
    <source>
        <dbReference type="EMBL" id="SVD38111.1"/>
    </source>
</evidence>
<dbReference type="EMBL" id="UINC01147031">
    <property type="protein sequence ID" value="SVD38111.1"/>
    <property type="molecule type" value="Genomic_DNA"/>
</dbReference>
<accession>A0A382UWS0</accession>
<dbReference type="AlphaFoldDB" id="A0A382UWS0"/>
<dbReference type="InterPro" id="IPR050484">
    <property type="entry name" value="Transf_Hexapept/Carb_Anhydrase"/>
</dbReference>
<sequence length="63" mass="7089">KIGKKCIVGAKSLITENKQIPDNSLVMGSPGKIIRQVTDEEIKATLKNAIRYQNNWKKYSQSL</sequence>
<dbReference type="PANTHER" id="PTHR13061">
    <property type="entry name" value="DYNACTIN SUBUNIT P25"/>
    <property type="match status" value="1"/>
</dbReference>
<gene>
    <name evidence="1" type="ORF">METZ01_LOCUS390965</name>
</gene>
<dbReference type="Gene3D" id="2.160.10.10">
    <property type="entry name" value="Hexapeptide repeat proteins"/>
    <property type="match status" value="1"/>
</dbReference>
<evidence type="ECO:0008006" key="2">
    <source>
        <dbReference type="Google" id="ProtNLM"/>
    </source>
</evidence>
<organism evidence="1">
    <name type="scientific">marine metagenome</name>
    <dbReference type="NCBI Taxonomy" id="408172"/>
    <lineage>
        <taxon>unclassified sequences</taxon>
        <taxon>metagenomes</taxon>
        <taxon>ecological metagenomes</taxon>
    </lineage>
</organism>
<protein>
    <recommendedName>
        <fullName evidence="2">Gamma carbonic anhydrase family protein</fullName>
    </recommendedName>
</protein>
<reference evidence="1" key="1">
    <citation type="submission" date="2018-05" db="EMBL/GenBank/DDBJ databases">
        <authorList>
            <person name="Lanie J.A."/>
            <person name="Ng W.-L."/>
            <person name="Kazmierczak K.M."/>
            <person name="Andrzejewski T.M."/>
            <person name="Davidsen T.M."/>
            <person name="Wayne K.J."/>
            <person name="Tettelin H."/>
            <person name="Glass J.I."/>
            <person name="Rusch D."/>
            <person name="Podicherti R."/>
            <person name="Tsui H.-C.T."/>
            <person name="Winkler M.E."/>
        </authorList>
    </citation>
    <scope>NUCLEOTIDE SEQUENCE</scope>
</reference>
<dbReference type="PANTHER" id="PTHR13061:SF29">
    <property type="entry name" value="GAMMA CARBONIC ANHYDRASE-LIKE 1, MITOCHONDRIAL-RELATED"/>
    <property type="match status" value="1"/>
</dbReference>
<name>A0A382UWS0_9ZZZZ</name>
<dbReference type="SUPFAM" id="SSF51161">
    <property type="entry name" value="Trimeric LpxA-like enzymes"/>
    <property type="match status" value="1"/>
</dbReference>
<dbReference type="InterPro" id="IPR011004">
    <property type="entry name" value="Trimer_LpxA-like_sf"/>
</dbReference>